<dbReference type="GO" id="GO:0022904">
    <property type="term" value="P:respiratory electron transport chain"/>
    <property type="evidence" value="ECO:0007669"/>
    <property type="project" value="InterPro"/>
</dbReference>
<dbReference type="Gene3D" id="1.20.950.20">
    <property type="entry name" value="Transmembrane di-heme cytochromes, Chain C"/>
    <property type="match status" value="1"/>
</dbReference>
<sequence length="234" mass="25695">MTQQGGQVDGAKAPNTGQIAVWDWPVRLFHWALVALLGGAWASAEAGVEYMQWHMRCGYAVLTLLVFRLLWGLWGSRSARFAGFVRGPRAVLSYVRAWFSRRPQHYLGHNPLGGWMVIILLALVALQAGTGLFANDDIFNEGPLARLVAGDTSGFLTFVHKTNFNLLLLAVGLHVAAVLLYLWRGENLLKAMFTGRKPPGVYEDRPGSMAPLWRAALCLALAAGMIWALLELPG</sequence>
<organism evidence="8 9">
    <name type="scientific">Immundisolibacter cernigliae</name>
    <dbReference type="NCBI Taxonomy" id="1810504"/>
    <lineage>
        <taxon>Bacteria</taxon>
        <taxon>Pseudomonadati</taxon>
        <taxon>Pseudomonadota</taxon>
        <taxon>Gammaproteobacteria</taxon>
        <taxon>Immundisolibacterales</taxon>
        <taxon>Immundisolibacteraceae</taxon>
        <taxon>Immundisolibacter</taxon>
    </lineage>
</organism>
<evidence type="ECO:0000256" key="2">
    <source>
        <dbReference type="ARBA" id="ARBA00022475"/>
    </source>
</evidence>
<dbReference type="InterPro" id="IPR011577">
    <property type="entry name" value="Cyt_b561_bac/Ni-Hgenase"/>
</dbReference>
<feature type="transmembrane region" description="Helical" evidence="6">
    <location>
        <begin position="164"/>
        <end position="183"/>
    </location>
</feature>
<feature type="transmembrane region" description="Helical" evidence="6">
    <location>
        <begin position="56"/>
        <end position="74"/>
    </location>
</feature>
<protein>
    <recommendedName>
        <fullName evidence="7">Cytochrome b561 bacterial/Ni-hydrogenase domain-containing protein</fullName>
    </recommendedName>
</protein>
<feature type="transmembrane region" description="Helical" evidence="6">
    <location>
        <begin position="28"/>
        <end position="44"/>
    </location>
</feature>
<feature type="domain" description="Cytochrome b561 bacterial/Ni-hydrogenase" evidence="7">
    <location>
        <begin position="21"/>
        <end position="195"/>
    </location>
</feature>
<evidence type="ECO:0000256" key="5">
    <source>
        <dbReference type="ARBA" id="ARBA00023136"/>
    </source>
</evidence>
<feature type="transmembrane region" description="Helical" evidence="6">
    <location>
        <begin position="111"/>
        <end position="134"/>
    </location>
</feature>
<dbReference type="InterPro" id="IPR016174">
    <property type="entry name" value="Di-haem_cyt_TM"/>
</dbReference>
<dbReference type="EMBL" id="CP014671">
    <property type="protein sequence ID" value="ANX02984.1"/>
    <property type="molecule type" value="Genomic_DNA"/>
</dbReference>
<gene>
    <name evidence="8" type="ORF">PG2T_01455</name>
</gene>
<proteinExistence type="predicted"/>
<dbReference type="AlphaFoldDB" id="A0A1B1YQD3"/>
<dbReference type="Pfam" id="PF01292">
    <property type="entry name" value="Ni_hydr_CYTB"/>
    <property type="match status" value="1"/>
</dbReference>
<dbReference type="STRING" id="1810504.PG2T_01455"/>
<keyword evidence="9" id="KW-1185">Reference proteome</keyword>
<dbReference type="PANTHER" id="PTHR30485:SF2">
    <property type="entry name" value="BLL0597 PROTEIN"/>
    <property type="match status" value="1"/>
</dbReference>
<evidence type="ECO:0000313" key="8">
    <source>
        <dbReference type="EMBL" id="ANX02984.1"/>
    </source>
</evidence>
<comment type="subcellular location">
    <subcellularLocation>
        <location evidence="1">Cell membrane</location>
        <topology evidence="1">Multi-pass membrane protein</topology>
    </subcellularLocation>
</comment>
<accession>A0A1B1YQD3</accession>
<evidence type="ECO:0000313" key="9">
    <source>
        <dbReference type="Proteomes" id="UP000092952"/>
    </source>
</evidence>
<dbReference type="KEGG" id="gbi:PG2T_01455"/>
<feature type="transmembrane region" description="Helical" evidence="6">
    <location>
        <begin position="212"/>
        <end position="230"/>
    </location>
</feature>
<dbReference type="GO" id="GO:0009055">
    <property type="term" value="F:electron transfer activity"/>
    <property type="evidence" value="ECO:0007669"/>
    <property type="project" value="InterPro"/>
</dbReference>
<evidence type="ECO:0000256" key="4">
    <source>
        <dbReference type="ARBA" id="ARBA00022989"/>
    </source>
</evidence>
<dbReference type="Proteomes" id="UP000092952">
    <property type="component" value="Chromosome"/>
</dbReference>
<evidence type="ECO:0000256" key="1">
    <source>
        <dbReference type="ARBA" id="ARBA00004651"/>
    </source>
</evidence>
<evidence type="ECO:0000256" key="6">
    <source>
        <dbReference type="SAM" id="Phobius"/>
    </source>
</evidence>
<keyword evidence="3 6" id="KW-0812">Transmembrane</keyword>
<dbReference type="RefSeq" id="WP_068802496.1">
    <property type="nucleotide sequence ID" value="NZ_CP014671.1"/>
</dbReference>
<dbReference type="GO" id="GO:0005886">
    <property type="term" value="C:plasma membrane"/>
    <property type="evidence" value="ECO:0007669"/>
    <property type="project" value="UniProtKB-SubCell"/>
</dbReference>
<dbReference type="InParanoid" id="A0A1B1YQD3"/>
<evidence type="ECO:0000259" key="7">
    <source>
        <dbReference type="Pfam" id="PF01292"/>
    </source>
</evidence>
<dbReference type="InterPro" id="IPR051542">
    <property type="entry name" value="Hydrogenase_cytochrome"/>
</dbReference>
<evidence type="ECO:0000256" key="3">
    <source>
        <dbReference type="ARBA" id="ARBA00022692"/>
    </source>
</evidence>
<keyword evidence="4 6" id="KW-1133">Transmembrane helix</keyword>
<reference evidence="9" key="1">
    <citation type="submission" date="2016-03" db="EMBL/GenBank/DDBJ databases">
        <title>Complete genome sequence of Solimmundus cernigliae, representing a novel lineage of polycyclic aromatic hydrocarbon degraders within the Gammaproteobacteria.</title>
        <authorList>
            <person name="Singleton D.R."/>
            <person name="Dickey A.N."/>
            <person name="Scholl E.H."/>
            <person name="Wright F.A."/>
            <person name="Aitken M.D."/>
        </authorList>
    </citation>
    <scope>NUCLEOTIDE SEQUENCE [LARGE SCALE GENOMIC DNA]</scope>
    <source>
        <strain evidence="9">TR3.2</strain>
    </source>
</reference>
<dbReference type="OrthoDB" id="196472at2"/>
<keyword evidence="5 6" id="KW-0472">Membrane</keyword>
<dbReference type="PANTHER" id="PTHR30485">
    <property type="entry name" value="NI/FE-HYDROGENASE 1 B-TYPE CYTOCHROME SUBUNIT"/>
    <property type="match status" value="1"/>
</dbReference>
<keyword evidence="2" id="KW-1003">Cell membrane</keyword>
<dbReference type="SUPFAM" id="SSF81342">
    <property type="entry name" value="Transmembrane di-heme cytochromes"/>
    <property type="match status" value="1"/>
</dbReference>
<name>A0A1B1YQD3_9GAMM</name>
<dbReference type="GO" id="GO:0020037">
    <property type="term" value="F:heme binding"/>
    <property type="evidence" value="ECO:0007669"/>
    <property type="project" value="TreeGrafter"/>
</dbReference>